<comment type="caution">
    <text evidence="1">The sequence shown here is derived from an EMBL/GenBank/DDBJ whole genome shotgun (WGS) entry which is preliminary data.</text>
</comment>
<dbReference type="RefSeq" id="WP_086450129.1">
    <property type="nucleotide sequence ID" value="NZ_MSPP01000001.1"/>
</dbReference>
<accession>A0A251X1K2</accession>
<evidence type="ECO:0000313" key="2">
    <source>
        <dbReference type="Proteomes" id="UP000194664"/>
    </source>
</evidence>
<reference evidence="1 2" key="1">
    <citation type="submission" date="2016-12" db="EMBL/GenBank/DDBJ databases">
        <title>The draft genome sequence of HSLHS2.</title>
        <authorList>
            <person name="Hu D."/>
            <person name="Wang L."/>
            <person name="Shao Z."/>
        </authorList>
    </citation>
    <scope>NUCLEOTIDE SEQUENCE [LARGE SCALE GENOMIC DNA]</scope>
    <source>
        <strain evidence="1">MCCC 1A06712</strain>
    </source>
</reference>
<sequence length="326" mass="37188">MRIFTHKATLALRRLQFTFRLKKSTLEVVKYRPNAPYRTIVYGLDKDKWAYFDAAYPEFQKYFVPINVHVADLRNMLLRRHMGVVLFQDYSRRRFDLAANGLSPVIFYGADAPFSVLEKGEKDAVGFVLDSMADWTLARRQLEIDIMLQGFDFEEHPDLLDQASSFLDRANDVISDGDKCLIIPNIKDISATSELSSNERKEFAAAIAKLKPGQELTVFRPLPSEDVRLQDNFAHFLQHLKRCNTVIVKDHALGLVAALCGRRVIVTGRPFWAGYGITEDLIQIYRSRELTQDEMAAIIIAIQSRYGTAFGEKVEPFDGWSMPLVG</sequence>
<dbReference type="Proteomes" id="UP000194664">
    <property type="component" value="Unassembled WGS sequence"/>
</dbReference>
<organism evidence="1 2">
    <name type="scientific">Marivivens niveibacter</name>
    <dbReference type="NCBI Taxonomy" id="1930667"/>
    <lineage>
        <taxon>Bacteria</taxon>
        <taxon>Pseudomonadati</taxon>
        <taxon>Pseudomonadota</taxon>
        <taxon>Alphaproteobacteria</taxon>
        <taxon>Rhodobacterales</taxon>
        <taxon>Paracoccaceae</taxon>
        <taxon>Marivivens group</taxon>
        <taxon>Marivivens</taxon>
    </lineage>
</organism>
<dbReference type="InterPro" id="IPR007833">
    <property type="entry name" value="Capsule_polysaccharide_synth"/>
</dbReference>
<name>A0A251X1K2_9RHOB</name>
<dbReference type="AlphaFoldDB" id="A0A251X1K2"/>
<dbReference type="EMBL" id="MSPP01000001">
    <property type="protein sequence ID" value="OUD10476.1"/>
    <property type="molecule type" value="Genomic_DNA"/>
</dbReference>
<dbReference type="GO" id="GO:0015774">
    <property type="term" value="P:polysaccharide transport"/>
    <property type="evidence" value="ECO:0007669"/>
    <property type="project" value="InterPro"/>
</dbReference>
<evidence type="ECO:0000313" key="1">
    <source>
        <dbReference type="EMBL" id="OUD10476.1"/>
    </source>
</evidence>
<protein>
    <submittedName>
        <fullName evidence="1">Uncharacterized protein</fullName>
    </submittedName>
</protein>
<dbReference type="GO" id="GO:0000271">
    <property type="term" value="P:polysaccharide biosynthetic process"/>
    <property type="evidence" value="ECO:0007669"/>
    <property type="project" value="InterPro"/>
</dbReference>
<proteinExistence type="predicted"/>
<gene>
    <name evidence="1" type="ORF">BVC71_02975</name>
</gene>
<dbReference type="Pfam" id="PF05159">
    <property type="entry name" value="Capsule_synth"/>
    <property type="match status" value="1"/>
</dbReference>
<keyword evidence="2" id="KW-1185">Reference proteome</keyword>